<evidence type="ECO:0000259" key="2">
    <source>
        <dbReference type="Pfam" id="PF20670"/>
    </source>
</evidence>
<evidence type="ECO:0000313" key="3">
    <source>
        <dbReference type="EMBL" id="EGB11040.1"/>
    </source>
</evidence>
<feature type="compositionally biased region" description="Pro residues" evidence="1">
    <location>
        <begin position="591"/>
        <end position="609"/>
    </location>
</feature>
<feature type="compositionally biased region" description="Basic and acidic residues" evidence="1">
    <location>
        <begin position="426"/>
        <end position="436"/>
    </location>
</feature>
<feature type="compositionally biased region" description="Pro residues" evidence="1">
    <location>
        <begin position="467"/>
        <end position="484"/>
    </location>
</feature>
<dbReference type="Proteomes" id="UP000002729">
    <property type="component" value="Unassembled WGS sequence"/>
</dbReference>
<feature type="region of interest" description="Disordered" evidence="1">
    <location>
        <begin position="408"/>
        <end position="530"/>
    </location>
</feature>
<organism evidence="4">
    <name type="scientific">Aureococcus anophagefferens</name>
    <name type="common">Harmful bloom alga</name>
    <dbReference type="NCBI Taxonomy" id="44056"/>
    <lineage>
        <taxon>Eukaryota</taxon>
        <taxon>Sar</taxon>
        <taxon>Stramenopiles</taxon>
        <taxon>Ochrophyta</taxon>
        <taxon>Pelagophyceae</taxon>
        <taxon>Pelagomonadales</taxon>
        <taxon>Pelagomonadaceae</taxon>
        <taxon>Aureococcus</taxon>
    </lineage>
</organism>
<evidence type="ECO:0000256" key="1">
    <source>
        <dbReference type="SAM" id="MobiDB-lite"/>
    </source>
</evidence>
<feature type="compositionally biased region" description="Low complexity" evidence="1">
    <location>
        <begin position="610"/>
        <end position="619"/>
    </location>
</feature>
<dbReference type="GeneID" id="20223772"/>
<dbReference type="eggNOG" id="ENOG502S6QT">
    <property type="taxonomic scope" value="Eukaryota"/>
</dbReference>
<dbReference type="InterPro" id="IPR006311">
    <property type="entry name" value="TAT_signal"/>
</dbReference>
<dbReference type="RefSeq" id="XP_009034597.1">
    <property type="nucleotide sequence ID" value="XM_009036349.1"/>
</dbReference>
<dbReference type="KEGG" id="aaf:AURANDRAFT_62188"/>
<feature type="domain" description="DUF6816" evidence="2">
    <location>
        <begin position="64"/>
        <end position="273"/>
    </location>
</feature>
<dbReference type="OrthoDB" id="195555at2759"/>
<feature type="region of interest" description="Disordered" evidence="1">
    <location>
        <begin position="591"/>
        <end position="656"/>
    </location>
</feature>
<dbReference type="InterPro" id="IPR049213">
    <property type="entry name" value="DUF6816"/>
</dbReference>
<keyword evidence="4" id="KW-1185">Reference proteome</keyword>
<dbReference type="Pfam" id="PF20670">
    <property type="entry name" value="DUF6816"/>
    <property type="match status" value="1"/>
</dbReference>
<dbReference type="EMBL" id="GL833123">
    <property type="protein sequence ID" value="EGB11040.1"/>
    <property type="molecule type" value="Genomic_DNA"/>
</dbReference>
<name>F0Y2N6_AURAN</name>
<protein>
    <recommendedName>
        <fullName evidence="2">DUF6816 domain-containing protein</fullName>
    </recommendedName>
</protein>
<accession>F0Y2N6</accession>
<dbReference type="PROSITE" id="PS51318">
    <property type="entry name" value="TAT"/>
    <property type="match status" value="1"/>
</dbReference>
<proteinExistence type="predicted"/>
<sequence>MPNDDAQHRRYVVSRRAAAAGLGAAALAAAPRPGAAAELGLRDTLAARDANLLRKPFIAVPPGPTAYPAWLEGTWRCDAAFAGFELPSKKISKQRVVANTDLPGFTKLSVARFGDVGRESTRYEMRFYRTPSGAVYEDYARDVASSLNAHAGDARLVESVSYDVAKNANRATVTLRPGTRNGERIELFVNGRRSEALGDDVFLSSENVRQVTLGYGTTSNPSAARVVIGEYQHYATWRRSGPDAARCNVLTAVYVEPQDPMFGDAFDLPVVVYAHNGSGPIVTSRRDLMLAYLGYEPPSKESLGAAPFSEFGDDNDSVIDFDVMSMTSSVASSIPRLFSPAGASAVADGDVDVDVDYDDADSVASKDSIASTIYRAYARDHPEDPTGSAKFADPAERRSVIRKYRAAERADTCAALPRPPRATPPARDESPEHGDESSPDTVLGTPGGLRIVPPLSPVRADDSWGASPPPRASPPRASPAPPSPIGLLDGASPDGASPPSPAVSLSPRYDFECTPAGRRGPRQLSPVREEPRWREDLDAFLTADEARRWRADLDDFLARNDAAPRRRPRWWTAAAAAVVAAAVVAAAAVAAPPPSPAPAPRPSTAPAPRPAAGAVDGAAWRLEPLGGADPRSWVRRGPAPVGRARTRGLAPKPRYA</sequence>
<dbReference type="AlphaFoldDB" id="F0Y2N6"/>
<gene>
    <name evidence="3" type="ORF">AURANDRAFT_62188</name>
</gene>
<evidence type="ECO:0000313" key="4">
    <source>
        <dbReference type="Proteomes" id="UP000002729"/>
    </source>
</evidence>
<reference evidence="3 4" key="1">
    <citation type="journal article" date="2011" name="Proc. Natl. Acad. Sci. U.S.A.">
        <title>Niche of harmful alga Aureococcus anophagefferens revealed through ecogenomics.</title>
        <authorList>
            <person name="Gobler C.J."/>
            <person name="Berry D.L."/>
            <person name="Dyhrman S.T."/>
            <person name="Wilhelm S.W."/>
            <person name="Salamov A."/>
            <person name="Lobanov A.V."/>
            <person name="Zhang Y."/>
            <person name="Collier J.L."/>
            <person name="Wurch L.L."/>
            <person name="Kustka A.B."/>
            <person name="Dill B.D."/>
            <person name="Shah M."/>
            <person name="VerBerkmoes N.C."/>
            <person name="Kuo A."/>
            <person name="Terry A."/>
            <person name="Pangilinan J."/>
            <person name="Lindquist E.A."/>
            <person name="Lucas S."/>
            <person name="Paulsen I.T."/>
            <person name="Hattenrath-Lehmann T.K."/>
            <person name="Talmage S.C."/>
            <person name="Walker E.A."/>
            <person name="Koch F."/>
            <person name="Burson A.M."/>
            <person name="Marcoval M.A."/>
            <person name="Tang Y.Z."/>
            <person name="Lecleir G.R."/>
            <person name="Coyne K.J."/>
            <person name="Berg G.M."/>
            <person name="Bertrand E.M."/>
            <person name="Saito M.A."/>
            <person name="Gladyshev V.N."/>
            <person name="Grigoriev I.V."/>
        </authorList>
    </citation>
    <scope>NUCLEOTIDE SEQUENCE [LARGE SCALE GENOMIC DNA]</scope>
    <source>
        <strain evidence="4">CCMP 1984</strain>
    </source>
</reference>
<dbReference type="InParanoid" id="F0Y2N6"/>